<proteinExistence type="inferred from homology"/>
<dbReference type="Pfam" id="PF00132">
    <property type="entry name" value="Hexapep"/>
    <property type="match status" value="1"/>
</dbReference>
<dbReference type="GO" id="GO:0005829">
    <property type="term" value="C:cytosol"/>
    <property type="evidence" value="ECO:0007669"/>
    <property type="project" value="TreeGrafter"/>
</dbReference>
<dbReference type="InterPro" id="IPR001451">
    <property type="entry name" value="Hexapep"/>
</dbReference>
<dbReference type="AlphaFoldDB" id="A0A7S8FGJ1"/>
<evidence type="ECO:0000313" key="7">
    <source>
        <dbReference type="Proteomes" id="UP000593737"/>
    </source>
</evidence>
<evidence type="ECO:0000256" key="1">
    <source>
        <dbReference type="ARBA" id="ARBA00007274"/>
    </source>
</evidence>
<name>A0A7S8FGJ1_9BACT</name>
<dbReference type="InterPro" id="IPR024688">
    <property type="entry name" value="Mac_dom"/>
</dbReference>
<dbReference type="InterPro" id="IPR011004">
    <property type="entry name" value="Trimer_LpxA-like_sf"/>
</dbReference>
<evidence type="ECO:0000256" key="4">
    <source>
        <dbReference type="ARBA" id="ARBA00023315"/>
    </source>
</evidence>
<evidence type="ECO:0000256" key="3">
    <source>
        <dbReference type="ARBA" id="ARBA00022737"/>
    </source>
</evidence>
<gene>
    <name evidence="6" type="ORF">Nkreftii_003314</name>
</gene>
<dbReference type="PROSITE" id="PS00101">
    <property type="entry name" value="HEXAPEP_TRANSFERASES"/>
    <property type="match status" value="1"/>
</dbReference>
<dbReference type="KEGG" id="nkf:Nkreftii_003314"/>
<feature type="domain" description="Maltose/galactoside acetyltransferase" evidence="5">
    <location>
        <begin position="7"/>
        <end position="61"/>
    </location>
</feature>
<evidence type="ECO:0000259" key="5">
    <source>
        <dbReference type="SMART" id="SM01266"/>
    </source>
</evidence>
<dbReference type="PANTHER" id="PTHR23416">
    <property type="entry name" value="SIALIC ACID SYNTHASE-RELATED"/>
    <property type="match status" value="1"/>
</dbReference>
<keyword evidence="4 6" id="KW-0012">Acyltransferase</keyword>
<dbReference type="CDD" id="cd03357">
    <property type="entry name" value="LbH_MAT_GAT"/>
    <property type="match status" value="1"/>
</dbReference>
<dbReference type="SMART" id="SM01266">
    <property type="entry name" value="Mac"/>
    <property type="match status" value="1"/>
</dbReference>
<protein>
    <submittedName>
        <fullName evidence="6">Nodulation protein L</fullName>
        <ecNumber evidence="6">2.3.1.-</ecNumber>
    </submittedName>
</protein>
<reference evidence="6 7" key="1">
    <citation type="journal article" date="2020" name="ISME J.">
        <title>Enrichment and physiological characterization of a novel comammox Nitrospira indicates ammonium inhibition of complete nitrification.</title>
        <authorList>
            <person name="Sakoula D."/>
            <person name="Koch H."/>
            <person name="Frank J."/>
            <person name="Jetten M.S.M."/>
            <person name="van Kessel M.A.H.J."/>
            <person name="Lucker S."/>
        </authorList>
    </citation>
    <scope>NUCLEOTIDE SEQUENCE [LARGE SCALE GENOMIC DNA]</scope>
    <source>
        <strain evidence="6">Comreactor17</strain>
    </source>
</reference>
<dbReference type="SUPFAM" id="SSF51161">
    <property type="entry name" value="Trimeric LpxA-like enzymes"/>
    <property type="match status" value="1"/>
</dbReference>
<evidence type="ECO:0000256" key="2">
    <source>
        <dbReference type="ARBA" id="ARBA00022679"/>
    </source>
</evidence>
<dbReference type="EC" id="2.3.1.-" evidence="6"/>
<dbReference type="PANTHER" id="PTHR23416:SF23">
    <property type="entry name" value="ACETYLTRANSFERASE C18B11.09C-RELATED"/>
    <property type="match status" value="1"/>
</dbReference>
<dbReference type="Pfam" id="PF12464">
    <property type="entry name" value="Mac"/>
    <property type="match status" value="1"/>
</dbReference>
<dbReference type="GO" id="GO:0016413">
    <property type="term" value="F:O-acetyltransferase activity"/>
    <property type="evidence" value="ECO:0007669"/>
    <property type="project" value="UniProtKB-ARBA"/>
</dbReference>
<sequence length="194" mass="20928">MIIKTEKTKMLTGELYRSTDSELVKDAARAQRLVAQYNATPGEAYEARMVLLRRLCGSVGDGTIIRSPFACDYGYNIRLGRNAFINFNCIFLDCAPIEIGDNLQMGPAVQVYTAAHPLEADVRRTGLEYACPIRIGNNVWIGGGAIILPGVTIGEHSVIGAGSVVVHDVPAAKVVAGNPARILRDIHGHKDIVV</sequence>
<keyword evidence="3" id="KW-0677">Repeat</keyword>
<comment type="similarity">
    <text evidence="1">Belongs to the transferase hexapeptide repeat family.</text>
</comment>
<dbReference type="Proteomes" id="UP000593737">
    <property type="component" value="Chromosome"/>
</dbReference>
<dbReference type="InterPro" id="IPR051159">
    <property type="entry name" value="Hexapeptide_acetyltransf"/>
</dbReference>
<organism evidence="6 7">
    <name type="scientific">Candidatus Nitrospira kreftii</name>
    <dbReference type="NCBI Taxonomy" id="2652173"/>
    <lineage>
        <taxon>Bacteria</taxon>
        <taxon>Pseudomonadati</taxon>
        <taxon>Nitrospirota</taxon>
        <taxon>Nitrospiria</taxon>
        <taxon>Nitrospirales</taxon>
        <taxon>Nitrospiraceae</taxon>
        <taxon>Nitrospira</taxon>
    </lineage>
</organism>
<evidence type="ECO:0000313" key="6">
    <source>
        <dbReference type="EMBL" id="QPD05540.1"/>
    </source>
</evidence>
<dbReference type="EMBL" id="CP047423">
    <property type="protein sequence ID" value="QPD05540.1"/>
    <property type="molecule type" value="Genomic_DNA"/>
</dbReference>
<dbReference type="InterPro" id="IPR018357">
    <property type="entry name" value="Hexapep_transf_CS"/>
</dbReference>
<keyword evidence="2 6" id="KW-0808">Transferase</keyword>
<dbReference type="Gene3D" id="2.160.10.10">
    <property type="entry name" value="Hexapeptide repeat proteins"/>
    <property type="match status" value="1"/>
</dbReference>
<dbReference type="FunFam" id="2.160.10.10:FF:000008">
    <property type="entry name" value="Maltose O-acetyltransferase"/>
    <property type="match status" value="1"/>
</dbReference>
<accession>A0A7S8FGJ1</accession>